<accession>A0ACA9PQN4</accession>
<protein>
    <submittedName>
        <fullName evidence="1">3755_t:CDS:1</fullName>
    </submittedName>
</protein>
<evidence type="ECO:0000313" key="2">
    <source>
        <dbReference type="Proteomes" id="UP000789525"/>
    </source>
</evidence>
<comment type="caution">
    <text evidence="1">The sequence shown here is derived from an EMBL/GenBank/DDBJ whole genome shotgun (WGS) entry which is preliminary data.</text>
</comment>
<dbReference type="EMBL" id="CAJVPT010038452">
    <property type="protein sequence ID" value="CAG8720165.1"/>
    <property type="molecule type" value="Genomic_DNA"/>
</dbReference>
<evidence type="ECO:0000313" key="1">
    <source>
        <dbReference type="EMBL" id="CAG8720165.1"/>
    </source>
</evidence>
<dbReference type="Proteomes" id="UP000789525">
    <property type="component" value="Unassembled WGS sequence"/>
</dbReference>
<reference evidence="1" key="1">
    <citation type="submission" date="2021-06" db="EMBL/GenBank/DDBJ databases">
        <authorList>
            <person name="Kallberg Y."/>
            <person name="Tangrot J."/>
            <person name="Rosling A."/>
        </authorList>
    </citation>
    <scope>NUCLEOTIDE SEQUENCE</scope>
    <source>
        <strain evidence="1">CL356</strain>
    </source>
</reference>
<keyword evidence="2" id="KW-1185">Reference proteome</keyword>
<feature type="non-terminal residue" evidence="1">
    <location>
        <position position="429"/>
    </location>
</feature>
<gene>
    <name evidence="1" type="ORF">ACOLOM_LOCUS11096</name>
</gene>
<proteinExistence type="predicted"/>
<sequence length="429" mass="49149">MESYQLHRPPHRPPYFFDPTLSVPDSPASMATRQNLFNKLPEEAVEEIIKNLFREWEATRWSLPLNPNLLHLSLCDKRLHRITLPLLYHTISVHRLSHLQELVLMVIKIPAYASLVKSLALEWSSSSDYEIEDGPRRKVLVSHPIAVREAMRRSLPDNVVRDLAGDTGGRMWANALLLLCILTHLEDLKLDPGLSYEPFIQGFSALMASRHFSPHLRSYARGNPIDGDSYMNEFITKLQDWQGKSTVVELGLYNDSRIGGEALQKLLLLPRNLQRFSLVGKGLSSRFRGREECLEALQNVSHSLVYLRIQWWEAMVSNTTTWSLHNFTSVTTLFISYSLLFGLRPKPDPYQPDIFPPFLHFLGLHSEKDYSLWFDEDYIDSCRKVIEIKSSNHLSHLGTVVHGDYPPLLEPLVEFASQCGVTIPLNRDA</sequence>
<organism evidence="1 2">
    <name type="scientific">Acaulospora colombiana</name>
    <dbReference type="NCBI Taxonomy" id="27376"/>
    <lineage>
        <taxon>Eukaryota</taxon>
        <taxon>Fungi</taxon>
        <taxon>Fungi incertae sedis</taxon>
        <taxon>Mucoromycota</taxon>
        <taxon>Glomeromycotina</taxon>
        <taxon>Glomeromycetes</taxon>
        <taxon>Diversisporales</taxon>
        <taxon>Acaulosporaceae</taxon>
        <taxon>Acaulospora</taxon>
    </lineage>
</organism>
<name>A0ACA9PQN4_9GLOM</name>